<reference evidence="1 2" key="1">
    <citation type="submission" date="2024-06" db="EMBL/GenBank/DDBJ databases">
        <title>A chromosome level genome sequence of Diviner's sage (Salvia divinorum).</title>
        <authorList>
            <person name="Ford S.A."/>
            <person name="Ro D.-K."/>
            <person name="Ness R.W."/>
            <person name="Phillips M.A."/>
        </authorList>
    </citation>
    <scope>NUCLEOTIDE SEQUENCE [LARGE SCALE GENOMIC DNA]</scope>
    <source>
        <strain evidence="1">SAF-2024a</strain>
        <tissue evidence="1">Leaf</tissue>
    </source>
</reference>
<evidence type="ECO:0000313" key="2">
    <source>
        <dbReference type="Proteomes" id="UP001567538"/>
    </source>
</evidence>
<sequence>MVVEALRIQADILKDEVPFEVSPLDGGVDVLGSAVMVAVLVQLRDPIRQYEGGVGARQQGTNTQGKFSSLTGHSLLYSNGCLSLVTLLLLSLKNKGNCSAYCSFALLASQRGLRI</sequence>
<comment type="caution">
    <text evidence="1">The sequence shown here is derived from an EMBL/GenBank/DDBJ whole genome shotgun (WGS) entry which is preliminary data.</text>
</comment>
<dbReference type="Proteomes" id="UP001567538">
    <property type="component" value="Unassembled WGS sequence"/>
</dbReference>
<accession>A0ABD1G978</accession>
<proteinExistence type="predicted"/>
<organism evidence="1 2">
    <name type="scientific">Salvia divinorum</name>
    <name type="common">Maria pastora</name>
    <name type="synonym">Diviner's sage</name>
    <dbReference type="NCBI Taxonomy" id="28513"/>
    <lineage>
        <taxon>Eukaryota</taxon>
        <taxon>Viridiplantae</taxon>
        <taxon>Streptophyta</taxon>
        <taxon>Embryophyta</taxon>
        <taxon>Tracheophyta</taxon>
        <taxon>Spermatophyta</taxon>
        <taxon>Magnoliopsida</taxon>
        <taxon>eudicotyledons</taxon>
        <taxon>Gunneridae</taxon>
        <taxon>Pentapetalae</taxon>
        <taxon>asterids</taxon>
        <taxon>lamiids</taxon>
        <taxon>Lamiales</taxon>
        <taxon>Lamiaceae</taxon>
        <taxon>Nepetoideae</taxon>
        <taxon>Mentheae</taxon>
        <taxon>Salviinae</taxon>
        <taxon>Salvia</taxon>
        <taxon>Salvia subgen. Calosphace</taxon>
    </lineage>
</organism>
<dbReference type="AlphaFoldDB" id="A0ABD1G978"/>
<gene>
    <name evidence="1" type="ORF">AAHA92_24962</name>
</gene>
<keyword evidence="2" id="KW-1185">Reference proteome</keyword>
<protein>
    <submittedName>
        <fullName evidence="1">Protein PLASTID MOVEMENT IMPAIRED 1-like</fullName>
    </submittedName>
</protein>
<name>A0ABD1G978_SALDI</name>
<dbReference type="EMBL" id="JBEAFC010000009">
    <property type="protein sequence ID" value="KAL1540642.1"/>
    <property type="molecule type" value="Genomic_DNA"/>
</dbReference>
<evidence type="ECO:0000313" key="1">
    <source>
        <dbReference type="EMBL" id="KAL1540642.1"/>
    </source>
</evidence>